<gene>
    <name evidence="2" type="ORF">STRAU_0698</name>
</gene>
<dbReference type="Pfam" id="PF13560">
    <property type="entry name" value="HTH_31"/>
    <property type="match status" value="1"/>
</dbReference>
<name>S3ZTX0_9ACTN</name>
<dbReference type="RefSeq" id="WP_016638830.1">
    <property type="nucleotide sequence ID" value="NZ_AOPZ01000024.1"/>
</dbReference>
<dbReference type="Gene3D" id="1.25.40.10">
    <property type="entry name" value="Tetratricopeptide repeat domain"/>
    <property type="match status" value="1"/>
</dbReference>
<dbReference type="OrthoDB" id="5184419at2"/>
<dbReference type="InterPro" id="IPR010982">
    <property type="entry name" value="Lambda_DNA-bd_dom_sf"/>
</dbReference>
<reference evidence="2 3" key="1">
    <citation type="submission" date="2013-02" db="EMBL/GenBank/DDBJ databases">
        <title>Draft Genome Sequence of Streptomyces aurantiacus, Which Produces Setomimycin.</title>
        <authorList>
            <person name="Gruening B.A."/>
            <person name="Praeg A."/>
            <person name="Erxleben A."/>
            <person name="Guenther S."/>
            <person name="Mueller M."/>
        </authorList>
    </citation>
    <scope>NUCLEOTIDE SEQUENCE [LARGE SCALE GENOMIC DNA]</scope>
    <source>
        <strain evidence="2 3">JA 4570</strain>
    </source>
</reference>
<evidence type="ECO:0000313" key="3">
    <source>
        <dbReference type="Proteomes" id="UP000014629"/>
    </source>
</evidence>
<sequence>MLEDTCDFGRELRRRRLHAELSLEQLGQRVHYSKSQLSKVERGLKRPTLELARLCDTQLKADGALAGLLPVTPSRPPQDSPDHDSEVWLMHVDKDGSSSIRRMTRRRAMSAGAMSALALQSGNALVQPPPDEAAATVADAARLIFDQLRHLGQSSGPAGVLPALTAQTHSLERLAGHAGPRTRRDLLLIASRYAEYAGWMAQECGKDSMARWWTARAVRLADAGDDPDIATYAYVRHSLISLYRGDISDAGRLAERALRSDASSRIRGLAAQHLAQSAAVAGDHTACMRNLDRARALLARDVADPGQPVLGASHLPDVVAMFTGWCLYDLGRPAEAADLLDRETARIPTHAFRTRGRYNIRRALAHAAAGEVDHACEIAGNALTSVRLTCSATVAADLRRLSHTLARHRGRAAVRALAPDLAVAITCTSAS</sequence>
<evidence type="ECO:0000259" key="1">
    <source>
        <dbReference type="PROSITE" id="PS50943"/>
    </source>
</evidence>
<dbReference type="EMBL" id="AOPZ01000024">
    <property type="protein sequence ID" value="EPH46219.1"/>
    <property type="molecule type" value="Genomic_DNA"/>
</dbReference>
<dbReference type="CDD" id="cd00093">
    <property type="entry name" value="HTH_XRE"/>
    <property type="match status" value="1"/>
</dbReference>
<comment type="caution">
    <text evidence="2">The sequence shown here is derived from an EMBL/GenBank/DDBJ whole genome shotgun (WGS) entry which is preliminary data.</text>
</comment>
<proteinExistence type="predicted"/>
<dbReference type="AlphaFoldDB" id="S3ZTX0"/>
<accession>S3ZTX0</accession>
<organism evidence="2 3">
    <name type="scientific">Streptomyces aurantiacus JA 4570</name>
    <dbReference type="NCBI Taxonomy" id="1286094"/>
    <lineage>
        <taxon>Bacteria</taxon>
        <taxon>Bacillati</taxon>
        <taxon>Actinomycetota</taxon>
        <taxon>Actinomycetes</taxon>
        <taxon>Kitasatosporales</taxon>
        <taxon>Streptomycetaceae</taxon>
        <taxon>Streptomyces</taxon>
        <taxon>Streptomyces aurantiacus group</taxon>
    </lineage>
</organism>
<keyword evidence="3" id="KW-1185">Reference proteome</keyword>
<dbReference type="SMART" id="SM00530">
    <property type="entry name" value="HTH_XRE"/>
    <property type="match status" value="1"/>
</dbReference>
<protein>
    <submittedName>
        <fullName evidence="2">Putative sporulation protein</fullName>
    </submittedName>
</protein>
<dbReference type="Proteomes" id="UP000014629">
    <property type="component" value="Unassembled WGS sequence"/>
</dbReference>
<dbReference type="SUPFAM" id="SSF48452">
    <property type="entry name" value="TPR-like"/>
    <property type="match status" value="1"/>
</dbReference>
<dbReference type="SUPFAM" id="SSF47413">
    <property type="entry name" value="lambda repressor-like DNA-binding domains"/>
    <property type="match status" value="1"/>
</dbReference>
<feature type="domain" description="HTH cro/C1-type" evidence="1">
    <location>
        <begin position="12"/>
        <end position="52"/>
    </location>
</feature>
<dbReference type="InterPro" id="IPR011990">
    <property type="entry name" value="TPR-like_helical_dom_sf"/>
</dbReference>
<dbReference type="PROSITE" id="PS50943">
    <property type="entry name" value="HTH_CROC1"/>
    <property type="match status" value="1"/>
</dbReference>
<dbReference type="PATRIC" id="fig|1286094.4.peg.681"/>
<dbReference type="Gene3D" id="1.10.260.40">
    <property type="entry name" value="lambda repressor-like DNA-binding domains"/>
    <property type="match status" value="1"/>
</dbReference>
<evidence type="ECO:0000313" key="2">
    <source>
        <dbReference type="EMBL" id="EPH46219.1"/>
    </source>
</evidence>
<dbReference type="GO" id="GO:0003677">
    <property type="term" value="F:DNA binding"/>
    <property type="evidence" value="ECO:0007669"/>
    <property type="project" value="InterPro"/>
</dbReference>
<dbReference type="InterPro" id="IPR001387">
    <property type="entry name" value="Cro/C1-type_HTH"/>
</dbReference>